<sequence>MPAPVRMRWLDSYIEQTRTRDIETLDGRRDPVRLRAYLEALALNTAGVVTDKTLYDAAAVNARTGEAYERLPHDLLIVDKVPAWLSNRLKRLVRGPRRYLVDPALVAALLRVDGRALIRDGDLLGRLPDTFVRWLRDELGDRFVAGVVLHTGPRASTSWTRGSSPPPSASCGSETRTGRESRVLGWSSDRRRPGPA</sequence>
<evidence type="ECO:0000313" key="4">
    <source>
        <dbReference type="Proteomes" id="UP001447516"/>
    </source>
</evidence>
<evidence type="ECO:0000256" key="1">
    <source>
        <dbReference type="SAM" id="MobiDB-lite"/>
    </source>
</evidence>
<dbReference type="EMBL" id="JBDJAW010000016">
    <property type="protein sequence ID" value="MEN3537568.1"/>
    <property type="molecule type" value="Genomic_DNA"/>
</dbReference>
<feature type="compositionally biased region" description="Basic and acidic residues" evidence="1">
    <location>
        <begin position="176"/>
        <end position="196"/>
    </location>
</feature>
<dbReference type="PANTHER" id="PTHR43566">
    <property type="entry name" value="CONSERVED PROTEIN"/>
    <property type="match status" value="1"/>
</dbReference>
<comment type="caution">
    <text evidence="3">The sequence shown here is derived from an EMBL/GenBank/DDBJ whole genome shotgun (WGS) entry which is preliminary data.</text>
</comment>
<gene>
    <name evidence="3" type="ORF">AAH991_20820</name>
</gene>
<dbReference type="InterPro" id="IPR025420">
    <property type="entry name" value="DUF4143"/>
</dbReference>
<evidence type="ECO:0000259" key="2">
    <source>
        <dbReference type="Pfam" id="PF13635"/>
    </source>
</evidence>
<feature type="region of interest" description="Disordered" evidence="1">
    <location>
        <begin position="155"/>
        <end position="196"/>
    </location>
</feature>
<keyword evidence="4" id="KW-1185">Reference proteome</keyword>
<evidence type="ECO:0000313" key="3">
    <source>
        <dbReference type="EMBL" id="MEN3537568.1"/>
    </source>
</evidence>
<name>A0ABV0AQM5_9ACTN</name>
<proteinExistence type="predicted"/>
<dbReference type="Pfam" id="PF13635">
    <property type="entry name" value="DUF4143"/>
    <property type="match status" value="1"/>
</dbReference>
<feature type="domain" description="DUF4143" evidence="2">
    <location>
        <begin position="20"/>
        <end position="132"/>
    </location>
</feature>
<dbReference type="Proteomes" id="UP001447516">
    <property type="component" value="Unassembled WGS sequence"/>
</dbReference>
<organism evidence="3 4">
    <name type="scientific">Microbispora maris</name>
    <dbReference type="NCBI Taxonomy" id="3144104"/>
    <lineage>
        <taxon>Bacteria</taxon>
        <taxon>Bacillati</taxon>
        <taxon>Actinomycetota</taxon>
        <taxon>Actinomycetes</taxon>
        <taxon>Streptosporangiales</taxon>
        <taxon>Streptosporangiaceae</taxon>
        <taxon>Microbispora</taxon>
    </lineage>
</organism>
<reference evidence="3 4" key="1">
    <citation type="submission" date="2024-05" db="EMBL/GenBank/DDBJ databases">
        <title>Microbispora sp.ZYX-F-249.</title>
        <authorList>
            <person name="Xie H."/>
        </authorList>
    </citation>
    <scope>NUCLEOTIDE SEQUENCE [LARGE SCALE GENOMIC DNA]</scope>
    <source>
        <strain evidence="3 4">ZYX-F-249</strain>
    </source>
</reference>
<dbReference type="RefSeq" id="WP_346227527.1">
    <property type="nucleotide sequence ID" value="NZ_JBDJAW010000016.1"/>
</dbReference>
<accession>A0ABV0AQM5</accession>
<protein>
    <submittedName>
        <fullName evidence="3">DUF4143 domain-containing protein</fullName>
    </submittedName>
</protein>
<dbReference type="PANTHER" id="PTHR43566:SF2">
    <property type="entry name" value="DUF4143 DOMAIN-CONTAINING PROTEIN"/>
    <property type="match status" value="1"/>
</dbReference>